<evidence type="ECO:0000313" key="3">
    <source>
        <dbReference type="Proteomes" id="UP000434409"/>
    </source>
</evidence>
<dbReference type="InterPro" id="IPR032531">
    <property type="entry name" value="DUF4956"/>
</dbReference>
<dbReference type="AlphaFoldDB" id="A0A6N7USX0"/>
<dbReference type="Proteomes" id="UP000434409">
    <property type="component" value="Unassembled WGS sequence"/>
</dbReference>
<name>A0A6N7USX0_9FIRM</name>
<protein>
    <submittedName>
        <fullName evidence="2">DUF4956 domain-containing protein</fullName>
    </submittedName>
</protein>
<evidence type="ECO:0000313" key="2">
    <source>
        <dbReference type="EMBL" id="MSR94333.1"/>
    </source>
</evidence>
<evidence type="ECO:0000256" key="1">
    <source>
        <dbReference type="SAM" id="Phobius"/>
    </source>
</evidence>
<feature type="transmembrane region" description="Helical" evidence="1">
    <location>
        <begin position="115"/>
        <end position="133"/>
    </location>
</feature>
<keyword evidence="1" id="KW-0472">Membrane</keyword>
<dbReference type="Pfam" id="PF16316">
    <property type="entry name" value="DUF4956"/>
    <property type="match status" value="1"/>
</dbReference>
<accession>A0A6N7USX0</accession>
<organism evidence="2 3">
    <name type="scientific">Suipraeoptans intestinalis</name>
    <dbReference type="NCBI Taxonomy" id="2606628"/>
    <lineage>
        <taxon>Bacteria</taxon>
        <taxon>Bacillati</taxon>
        <taxon>Bacillota</taxon>
        <taxon>Clostridia</taxon>
        <taxon>Lachnospirales</taxon>
        <taxon>Lachnospiraceae</taxon>
        <taxon>Suipraeoptans</taxon>
    </lineage>
</organism>
<comment type="caution">
    <text evidence="2">The sequence shown here is derived from an EMBL/GenBank/DDBJ whole genome shotgun (WGS) entry which is preliminary data.</text>
</comment>
<gene>
    <name evidence="2" type="ORF">FYJ34_08700</name>
</gene>
<dbReference type="RefSeq" id="WP_154477921.1">
    <property type="nucleotide sequence ID" value="NZ_VULY01000018.1"/>
</dbReference>
<keyword evidence="3" id="KW-1185">Reference proteome</keyword>
<reference evidence="2 3" key="1">
    <citation type="submission" date="2019-08" db="EMBL/GenBank/DDBJ databases">
        <title>In-depth cultivation of the pig gut microbiome towards novel bacterial diversity and tailored functional studies.</title>
        <authorList>
            <person name="Wylensek D."/>
            <person name="Hitch T.C.A."/>
            <person name="Clavel T."/>
        </authorList>
    </citation>
    <scope>NUCLEOTIDE SEQUENCE [LARGE SCALE GENOMIC DNA]</scope>
    <source>
        <strain evidence="2 3">68-1-5</strain>
    </source>
</reference>
<dbReference type="EMBL" id="VULY01000018">
    <property type="protein sequence ID" value="MSR94333.1"/>
    <property type="molecule type" value="Genomic_DNA"/>
</dbReference>
<keyword evidence="1" id="KW-1133">Transmembrane helix</keyword>
<sequence>MYETIFQGVFDTGTTQVITPVNYLSCVAASLFIGIFLAGVYTYRSRYTQSFVLTLALIPAVVCMVIMLVNGNVGAGVAVAGTFSLVRFRSVPGTAKEIGAIFLAMSTGLATGMGYLGYGVLFAGLMGVVWILYTRLGLGKLGQGSLEKTLHITIPENLDYTEVFEDTLKKYTKRYKLNGVRTTNMGSLFRISYDIRLKDKSSEKELIDALRCRNGNLEIRLNRPEMLSEGL</sequence>
<keyword evidence="1" id="KW-0812">Transmembrane</keyword>
<feature type="transmembrane region" description="Helical" evidence="1">
    <location>
        <begin position="20"/>
        <end position="43"/>
    </location>
</feature>
<proteinExistence type="predicted"/>
<feature type="transmembrane region" description="Helical" evidence="1">
    <location>
        <begin position="50"/>
        <end position="69"/>
    </location>
</feature>